<dbReference type="KEGG" id="cure:CUREO_0711"/>
<reference evidence="2 3" key="1">
    <citation type="journal article" date="2015" name="Genome Announc.">
        <title>Complete Genome Sequence of the Campylobacter ureolyticus Clinical Isolate RIGS 9880.</title>
        <authorList>
            <person name="Miller W.G."/>
            <person name="Yee E."/>
            <person name="On S.L."/>
            <person name="Andersen L.P."/>
            <person name="Bono J.L."/>
        </authorList>
    </citation>
    <scope>NUCLEOTIDE SEQUENCE [LARGE SCALE GENOMIC DNA]</scope>
    <source>
        <strain evidence="2 3">RIGS 9880</strain>
    </source>
</reference>
<accession>A0AAU8U262</accession>
<feature type="transmembrane region" description="Helical" evidence="1">
    <location>
        <begin position="80"/>
        <end position="100"/>
    </location>
</feature>
<sequence>MISVYYIYLYVFVSILLLFKKRIFLILTGIVLVFFSGFRYGVGIDYFSYKAKILSETDPLNYIEPLSRVMMLFSRNNDNIVYFFLFSSLIYIFFIFFGYIRLNIFRSLTIYTFTFFTISYLTSFGFVRQFSATGILFFGLTYLYQNKRLWFIIFCLLACLFHKMAILYLPIIFCRNLFLKNFKPVYYVVVLLMSFIFGHILIYLIQIVGFYSHYINRFEVFGKKIFFSLILVFLFVLFVEYLFSVSSRYNNLKIYSRNLTFCGLFIYGCFLSQGEHVARISYFLLSFFPVYITTVYFSIKNNNMKAIFLIFIIFCSTFYFFYTIHVAYSSKLGINFLNNYKFIWSA</sequence>
<evidence type="ECO:0000313" key="3">
    <source>
        <dbReference type="Proteomes" id="UP000063971"/>
    </source>
</evidence>
<feature type="transmembrane region" description="Helical" evidence="1">
    <location>
        <begin position="185"/>
        <end position="205"/>
    </location>
</feature>
<feature type="transmembrane region" description="Helical" evidence="1">
    <location>
        <begin position="7"/>
        <end position="35"/>
    </location>
</feature>
<keyword evidence="1" id="KW-0812">Transmembrane</keyword>
<dbReference type="RefSeq" id="WP_024961779.1">
    <property type="nucleotide sequence ID" value="NZ_CP012195.1"/>
</dbReference>
<protein>
    <submittedName>
        <fullName evidence="2">Membrane protein, EpsG family</fullName>
    </submittedName>
</protein>
<organism evidence="2 3">
    <name type="scientific">Campylobacter ureolyticus RIGS 9880</name>
    <dbReference type="NCBI Taxonomy" id="1032069"/>
    <lineage>
        <taxon>Bacteria</taxon>
        <taxon>Pseudomonadati</taxon>
        <taxon>Campylobacterota</taxon>
        <taxon>Epsilonproteobacteria</taxon>
        <taxon>Campylobacterales</taxon>
        <taxon>Campylobacteraceae</taxon>
        <taxon>Campylobacter</taxon>
    </lineage>
</organism>
<dbReference type="AlphaFoldDB" id="A0AAU8U262"/>
<proteinExistence type="predicted"/>
<keyword evidence="1" id="KW-0472">Membrane</keyword>
<gene>
    <name evidence="2" type="ORF">CUREO_0711</name>
</gene>
<dbReference type="EMBL" id="CP012195">
    <property type="protein sequence ID" value="AKT90573.1"/>
    <property type="molecule type" value="Genomic_DNA"/>
</dbReference>
<feature type="transmembrane region" description="Helical" evidence="1">
    <location>
        <begin position="306"/>
        <end position="328"/>
    </location>
</feature>
<dbReference type="InterPro" id="IPR049458">
    <property type="entry name" value="EpsG-like"/>
</dbReference>
<name>A0AAU8U262_9BACT</name>
<feature type="transmembrane region" description="Helical" evidence="1">
    <location>
        <begin position="149"/>
        <end position="173"/>
    </location>
</feature>
<feature type="transmembrane region" description="Helical" evidence="1">
    <location>
        <begin position="280"/>
        <end position="299"/>
    </location>
</feature>
<dbReference type="Proteomes" id="UP000063971">
    <property type="component" value="Chromosome"/>
</dbReference>
<feature type="transmembrane region" description="Helical" evidence="1">
    <location>
        <begin position="225"/>
        <end position="243"/>
    </location>
</feature>
<dbReference type="Pfam" id="PF14897">
    <property type="entry name" value="EpsG"/>
    <property type="match status" value="1"/>
</dbReference>
<keyword evidence="1" id="KW-1133">Transmembrane helix</keyword>
<feature type="transmembrane region" description="Helical" evidence="1">
    <location>
        <begin position="112"/>
        <end position="143"/>
    </location>
</feature>
<evidence type="ECO:0000256" key="1">
    <source>
        <dbReference type="SAM" id="Phobius"/>
    </source>
</evidence>
<feature type="transmembrane region" description="Helical" evidence="1">
    <location>
        <begin position="255"/>
        <end position="274"/>
    </location>
</feature>
<evidence type="ECO:0000313" key="2">
    <source>
        <dbReference type="EMBL" id="AKT90573.1"/>
    </source>
</evidence>